<protein>
    <submittedName>
        <fullName evidence="2">Positive regulator of sigma(E), RseC/MucC</fullName>
    </submittedName>
</protein>
<gene>
    <name evidence="2" type="ORF">SAMN03080599_01238</name>
</gene>
<reference evidence="2 3" key="1">
    <citation type="submission" date="2016-10" db="EMBL/GenBank/DDBJ databases">
        <authorList>
            <person name="de Groot N.N."/>
        </authorList>
    </citation>
    <scope>NUCLEOTIDE SEQUENCE [LARGE SCALE GENOMIC DNA]</scope>
    <source>
        <strain evidence="2 3">DSM 2784</strain>
    </source>
</reference>
<feature type="transmembrane region" description="Helical" evidence="1">
    <location>
        <begin position="60"/>
        <end position="79"/>
    </location>
</feature>
<name>A0A1G5RW89_9FIRM</name>
<dbReference type="PANTHER" id="PTHR35867:SF1">
    <property type="entry name" value="PROTEIN RSEC"/>
    <property type="match status" value="1"/>
</dbReference>
<feature type="transmembrane region" description="Helical" evidence="1">
    <location>
        <begin position="28"/>
        <end position="54"/>
    </location>
</feature>
<keyword evidence="3" id="KW-1185">Reference proteome</keyword>
<proteinExistence type="predicted"/>
<dbReference type="InterPro" id="IPR026268">
    <property type="entry name" value="RseC"/>
</dbReference>
<evidence type="ECO:0000313" key="3">
    <source>
        <dbReference type="Proteomes" id="UP000199208"/>
    </source>
</evidence>
<sequence length="111" mass="12277">MEMSVEVMNPIGAEVGTKVEIELADEKVLTAAFIVYVIPMIALFAGIGLVQLVFSQLKNVEVLSAIAGISLMVLTFLIIRRNDKARREGGKYEMEISKILEEDENTCSIRT</sequence>
<dbReference type="PIRSF" id="PIRSF004923">
    <property type="entry name" value="RseC"/>
    <property type="match status" value="1"/>
</dbReference>
<dbReference type="Proteomes" id="UP000199208">
    <property type="component" value="Unassembled WGS sequence"/>
</dbReference>
<evidence type="ECO:0000313" key="2">
    <source>
        <dbReference type="EMBL" id="SCZ78382.1"/>
    </source>
</evidence>
<organism evidence="2 3">
    <name type="scientific">Acidaminobacter hydrogenoformans DSM 2784</name>
    <dbReference type="NCBI Taxonomy" id="1120920"/>
    <lineage>
        <taxon>Bacteria</taxon>
        <taxon>Bacillati</taxon>
        <taxon>Bacillota</taxon>
        <taxon>Clostridia</taxon>
        <taxon>Peptostreptococcales</taxon>
        <taxon>Acidaminobacteraceae</taxon>
        <taxon>Acidaminobacter</taxon>
    </lineage>
</organism>
<dbReference type="PANTHER" id="PTHR35867">
    <property type="entry name" value="PROTEIN RSEC"/>
    <property type="match status" value="1"/>
</dbReference>
<dbReference type="STRING" id="1120920.SAMN03080599_01238"/>
<dbReference type="InterPro" id="IPR007359">
    <property type="entry name" value="SigmaE_reg_RseC_MucC"/>
</dbReference>
<evidence type="ECO:0000256" key="1">
    <source>
        <dbReference type="SAM" id="Phobius"/>
    </source>
</evidence>
<dbReference type="OrthoDB" id="307768at2"/>
<dbReference type="EMBL" id="FMWL01000004">
    <property type="protein sequence ID" value="SCZ78382.1"/>
    <property type="molecule type" value="Genomic_DNA"/>
</dbReference>
<keyword evidence="1" id="KW-0812">Transmembrane</keyword>
<keyword evidence="1" id="KW-1133">Transmembrane helix</keyword>
<dbReference type="AlphaFoldDB" id="A0A1G5RW89"/>
<accession>A0A1G5RW89</accession>
<dbReference type="Pfam" id="PF04246">
    <property type="entry name" value="RseC_MucC"/>
    <property type="match status" value="1"/>
</dbReference>
<keyword evidence="1" id="KW-0472">Membrane</keyword>